<dbReference type="Proteomes" id="UP000813444">
    <property type="component" value="Unassembled WGS sequence"/>
</dbReference>
<protein>
    <submittedName>
        <fullName evidence="1">Uncharacterized protein</fullName>
    </submittedName>
</protein>
<dbReference type="AlphaFoldDB" id="A0A8K0SY66"/>
<keyword evidence="2" id="KW-1185">Reference proteome</keyword>
<proteinExistence type="predicted"/>
<dbReference type="EMBL" id="JAGPNK010000004">
    <property type="protein sequence ID" value="KAH7323249.1"/>
    <property type="molecule type" value="Genomic_DNA"/>
</dbReference>
<organism evidence="1 2">
    <name type="scientific">Stachybotrys elegans</name>
    <dbReference type="NCBI Taxonomy" id="80388"/>
    <lineage>
        <taxon>Eukaryota</taxon>
        <taxon>Fungi</taxon>
        <taxon>Dikarya</taxon>
        <taxon>Ascomycota</taxon>
        <taxon>Pezizomycotina</taxon>
        <taxon>Sordariomycetes</taxon>
        <taxon>Hypocreomycetidae</taxon>
        <taxon>Hypocreales</taxon>
        <taxon>Stachybotryaceae</taxon>
        <taxon>Stachybotrys</taxon>
    </lineage>
</organism>
<gene>
    <name evidence="1" type="ORF">B0I35DRAFT_349777</name>
</gene>
<evidence type="ECO:0000313" key="2">
    <source>
        <dbReference type="Proteomes" id="UP000813444"/>
    </source>
</evidence>
<accession>A0A8K0SY66</accession>
<name>A0A8K0SY66_9HYPO</name>
<dbReference type="OrthoDB" id="3204049at2759"/>
<reference evidence="1" key="1">
    <citation type="journal article" date="2021" name="Nat. Commun.">
        <title>Genetic determinants of endophytism in the Arabidopsis root mycobiome.</title>
        <authorList>
            <person name="Mesny F."/>
            <person name="Miyauchi S."/>
            <person name="Thiergart T."/>
            <person name="Pickel B."/>
            <person name="Atanasova L."/>
            <person name="Karlsson M."/>
            <person name="Huettel B."/>
            <person name="Barry K.W."/>
            <person name="Haridas S."/>
            <person name="Chen C."/>
            <person name="Bauer D."/>
            <person name="Andreopoulos W."/>
            <person name="Pangilinan J."/>
            <person name="LaButti K."/>
            <person name="Riley R."/>
            <person name="Lipzen A."/>
            <person name="Clum A."/>
            <person name="Drula E."/>
            <person name="Henrissat B."/>
            <person name="Kohler A."/>
            <person name="Grigoriev I.V."/>
            <person name="Martin F.M."/>
            <person name="Hacquard S."/>
        </authorList>
    </citation>
    <scope>NUCLEOTIDE SEQUENCE</scope>
    <source>
        <strain evidence="1">MPI-CAGE-CH-0235</strain>
    </source>
</reference>
<evidence type="ECO:0000313" key="1">
    <source>
        <dbReference type="EMBL" id="KAH7323249.1"/>
    </source>
</evidence>
<sequence length="413" mass="48724">MAHQAHNIPWNVLASNFKWRAVNHCKDGATDFHWRRKPRQSREITYFIKAFKKTILEHAETQRARCIDTIHAPEQDGVVLSDEVCQRIMFIFQHWHESKTKPHHHANADQIQQGGKCVLPQQQRHMQAFLQPRRPNDCYEFFRVNSEAYFNLEIIKMLLLYREMDVLWKICSHPDQDLASWWQAEPCCCATEKDLGWDMICKMALRAYLLLNLIDCFPETWQNDAVGEKNYRNTKLYQSTVRYLTKGRGNPIIAAYPHREFFGIPDNHFKKPCHLCGCLPYDTFIWVGGEAGYIPLPTEIDQVRQTLHDKRLPGELVDQIMSLAQYGKFTRRLPTPHDPFKPENRAELQKYLKYCWLLMVQSQVLGQRIGLDLKWEEMISEALVDMFTCACDQSGKRSYRWDWDNHENCVVFV</sequence>
<comment type="caution">
    <text evidence="1">The sequence shown here is derived from an EMBL/GenBank/DDBJ whole genome shotgun (WGS) entry which is preliminary data.</text>
</comment>